<keyword evidence="2" id="KW-1185">Reference proteome</keyword>
<proteinExistence type="predicted"/>
<dbReference type="Proteomes" id="UP000314294">
    <property type="component" value="Unassembled WGS sequence"/>
</dbReference>
<protein>
    <submittedName>
        <fullName evidence="1">Uncharacterized protein</fullName>
    </submittedName>
</protein>
<name>A0A4Z2I9P5_9TELE</name>
<sequence length="104" mass="11670">MKAATGAVEISGEMEKLAQQASSIFWSLCKYQGRSLWADVYEDDERRVRVKGRYCDDNTKRNLVTNQLSPDDGCEPLRPGKKIVVGCCKPFGTFMHAPSARKNL</sequence>
<comment type="caution">
    <text evidence="1">The sequence shown here is derived from an EMBL/GenBank/DDBJ whole genome shotgun (WGS) entry which is preliminary data.</text>
</comment>
<organism evidence="1 2">
    <name type="scientific">Liparis tanakae</name>
    <name type="common">Tanaka's snailfish</name>
    <dbReference type="NCBI Taxonomy" id="230148"/>
    <lineage>
        <taxon>Eukaryota</taxon>
        <taxon>Metazoa</taxon>
        <taxon>Chordata</taxon>
        <taxon>Craniata</taxon>
        <taxon>Vertebrata</taxon>
        <taxon>Euteleostomi</taxon>
        <taxon>Actinopterygii</taxon>
        <taxon>Neopterygii</taxon>
        <taxon>Teleostei</taxon>
        <taxon>Neoteleostei</taxon>
        <taxon>Acanthomorphata</taxon>
        <taxon>Eupercaria</taxon>
        <taxon>Perciformes</taxon>
        <taxon>Cottioidei</taxon>
        <taxon>Cottales</taxon>
        <taxon>Liparidae</taxon>
        <taxon>Liparis</taxon>
    </lineage>
</organism>
<dbReference type="EMBL" id="SRLO01000111">
    <property type="protein sequence ID" value="TNN74688.1"/>
    <property type="molecule type" value="Genomic_DNA"/>
</dbReference>
<accession>A0A4Z2I9P5</accession>
<reference evidence="1 2" key="1">
    <citation type="submission" date="2019-03" db="EMBL/GenBank/DDBJ databases">
        <title>First draft genome of Liparis tanakae, snailfish: a comprehensive survey of snailfish specific genes.</title>
        <authorList>
            <person name="Kim W."/>
            <person name="Song I."/>
            <person name="Jeong J.-H."/>
            <person name="Kim D."/>
            <person name="Kim S."/>
            <person name="Ryu S."/>
            <person name="Song J.Y."/>
            <person name="Lee S.K."/>
        </authorList>
    </citation>
    <scope>NUCLEOTIDE SEQUENCE [LARGE SCALE GENOMIC DNA]</scope>
    <source>
        <tissue evidence="1">Muscle</tissue>
    </source>
</reference>
<gene>
    <name evidence="1" type="ORF">EYF80_015006</name>
</gene>
<evidence type="ECO:0000313" key="1">
    <source>
        <dbReference type="EMBL" id="TNN74688.1"/>
    </source>
</evidence>
<evidence type="ECO:0000313" key="2">
    <source>
        <dbReference type="Proteomes" id="UP000314294"/>
    </source>
</evidence>
<dbReference type="AlphaFoldDB" id="A0A4Z2I9P5"/>